<dbReference type="EMBL" id="DXHL01000037">
    <property type="protein sequence ID" value="HIW11486.1"/>
    <property type="molecule type" value="Genomic_DNA"/>
</dbReference>
<keyword evidence="3" id="KW-1003">Cell membrane</keyword>
<feature type="transmembrane region" description="Helical" evidence="8">
    <location>
        <begin position="12"/>
        <end position="33"/>
    </location>
</feature>
<dbReference type="PANTHER" id="PTHR30558:SF3">
    <property type="entry name" value="BIOPOLYMER TRANSPORT PROTEIN EXBD-RELATED"/>
    <property type="match status" value="1"/>
</dbReference>
<evidence type="ECO:0000313" key="9">
    <source>
        <dbReference type="EMBL" id="HIW11486.1"/>
    </source>
</evidence>
<organism evidence="9 10">
    <name type="scientific">Candidatus Rikenella faecigallinarum</name>
    <dbReference type="NCBI Taxonomy" id="2838745"/>
    <lineage>
        <taxon>Bacteria</taxon>
        <taxon>Pseudomonadati</taxon>
        <taxon>Bacteroidota</taxon>
        <taxon>Bacteroidia</taxon>
        <taxon>Bacteroidales</taxon>
        <taxon>Rikenellaceae</taxon>
        <taxon>Rikenella</taxon>
    </lineage>
</organism>
<evidence type="ECO:0000256" key="1">
    <source>
        <dbReference type="ARBA" id="ARBA00004162"/>
    </source>
</evidence>
<dbReference type="AlphaFoldDB" id="A0A9D1QG76"/>
<gene>
    <name evidence="9" type="ORF">H9888_08360</name>
</gene>
<accession>A0A9D1QG76</accession>
<keyword evidence="6 8" id="KW-0472">Membrane</keyword>
<dbReference type="GO" id="GO:0022857">
    <property type="term" value="F:transmembrane transporter activity"/>
    <property type="evidence" value="ECO:0007669"/>
    <property type="project" value="InterPro"/>
</dbReference>
<evidence type="ECO:0000256" key="2">
    <source>
        <dbReference type="ARBA" id="ARBA00005811"/>
    </source>
</evidence>
<evidence type="ECO:0000256" key="5">
    <source>
        <dbReference type="ARBA" id="ARBA00022989"/>
    </source>
</evidence>
<protein>
    <submittedName>
        <fullName evidence="9">Biopolymer transporter ExbD</fullName>
    </submittedName>
</protein>
<keyword evidence="7" id="KW-0653">Protein transport</keyword>
<dbReference type="GO" id="GO:0015031">
    <property type="term" value="P:protein transport"/>
    <property type="evidence" value="ECO:0007669"/>
    <property type="project" value="UniProtKB-KW"/>
</dbReference>
<evidence type="ECO:0000256" key="8">
    <source>
        <dbReference type="SAM" id="Phobius"/>
    </source>
</evidence>
<evidence type="ECO:0000256" key="6">
    <source>
        <dbReference type="ARBA" id="ARBA00023136"/>
    </source>
</evidence>
<keyword evidence="4 7" id="KW-0812">Transmembrane</keyword>
<dbReference type="Proteomes" id="UP000823926">
    <property type="component" value="Unassembled WGS sequence"/>
</dbReference>
<evidence type="ECO:0000313" key="10">
    <source>
        <dbReference type="Proteomes" id="UP000823926"/>
    </source>
</evidence>
<evidence type="ECO:0000256" key="7">
    <source>
        <dbReference type="RuleBase" id="RU003879"/>
    </source>
</evidence>
<dbReference type="GO" id="GO:0005886">
    <property type="term" value="C:plasma membrane"/>
    <property type="evidence" value="ECO:0007669"/>
    <property type="project" value="UniProtKB-SubCell"/>
</dbReference>
<reference evidence="9" key="2">
    <citation type="submission" date="2021-04" db="EMBL/GenBank/DDBJ databases">
        <authorList>
            <person name="Gilroy R."/>
        </authorList>
    </citation>
    <scope>NUCLEOTIDE SEQUENCE</scope>
    <source>
        <strain evidence="9">ChiBcec15-1070</strain>
    </source>
</reference>
<dbReference type="PANTHER" id="PTHR30558">
    <property type="entry name" value="EXBD MEMBRANE COMPONENT OF PMF-DRIVEN MACROMOLECULE IMPORT SYSTEM"/>
    <property type="match status" value="1"/>
</dbReference>
<keyword evidence="7" id="KW-0813">Transport</keyword>
<name>A0A9D1QG76_9BACT</name>
<dbReference type="Pfam" id="PF02472">
    <property type="entry name" value="ExbD"/>
    <property type="match status" value="1"/>
</dbReference>
<evidence type="ECO:0000256" key="3">
    <source>
        <dbReference type="ARBA" id="ARBA00022475"/>
    </source>
</evidence>
<reference evidence="9" key="1">
    <citation type="journal article" date="2021" name="PeerJ">
        <title>Extensive microbial diversity within the chicken gut microbiome revealed by metagenomics and culture.</title>
        <authorList>
            <person name="Gilroy R."/>
            <person name="Ravi A."/>
            <person name="Getino M."/>
            <person name="Pursley I."/>
            <person name="Horton D.L."/>
            <person name="Alikhan N.F."/>
            <person name="Baker D."/>
            <person name="Gharbi K."/>
            <person name="Hall N."/>
            <person name="Watson M."/>
            <person name="Adriaenssens E.M."/>
            <person name="Foster-Nyarko E."/>
            <person name="Jarju S."/>
            <person name="Secka A."/>
            <person name="Antonio M."/>
            <person name="Oren A."/>
            <person name="Chaudhuri R.R."/>
            <person name="La Ragione R."/>
            <person name="Hildebrand F."/>
            <person name="Pallen M.J."/>
        </authorList>
    </citation>
    <scope>NUCLEOTIDE SEQUENCE</scope>
    <source>
        <strain evidence="9">ChiBcec15-1070</strain>
    </source>
</reference>
<dbReference type="InterPro" id="IPR003400">
    <property type="entry name" value="ExbD"/>
</dbReference>
<proteinExistence type="inferred from homology"/>
<comment type="caution">
    <text evidence="9">The sequence shown here is derived from an EMBL/GenBank/DDBJ whole genome shotgun (WGS) entry which is preliminary data.</text>
</comment>
<evidence type="ECO:0000256" key="4">
    <source>
        <dbReference type="ARBA" id="ARBA00022692"/>
    </source>
</evidence>
<keyword evidence="5 8" id="KW-1133">Transmembrane helix</keyword>
<sequence length="161" mass="17570">MAQIKRKGSKETPALSTSSLPDIVFMALFFFMATTTMREAELKVQVTAPQASEAQKLEKKSLVSYIYVGPPTKALAAQFGTAPRIQLNGAYSSLTNITEFIASERDKLSEKDRPDMTVSLKIDAATKMGMVTDIKQELRRANALSISYAAAKDKGNSNQSL</sequence>
<comment type="similarity">
    <text evidence="2 7">Belongs to the ExbD/TolR family.</text>
</comment>
<comment type="subcellular location">
    <subcellularLocation>
        <location evidence="1">Cell membrane</location>
        <topology evidence="1">Single-pass membrane protein</topology>
    </subcellularLocation>
    <subcellularLocation>
        <location evidence="7">Cell membrane</location>
        <topology evidence="7">Single-pass type II membrane protein</topology>
    </subcellularLocation>
</comment>